<protein>
    <submittedName>
        <fullName evidence="12">Transglycosylase domain-containing protein</fullName>
        <ecNumber evidence="12">2.4.-.-</ecNumber>
    </submittedName>
</protein>
<feature type="domain" description="Glycosyl transferase family 51" evidence="11">
    <location>
        <begin position="43"/>
        <end position="212"/>
    </location>
</feature>
<dbReference type="InterPro" id="IPR001264">
    <property type="entry name" value="Glyco_trans_51"/>
</dbReference>
<evidence type="ECO:0000256" key="3">
    <source>
        <dbReference type="ARBA" id="ARBA00022676"/>
    </source>
</evidence>
<evidence type="ECO:0000256" key="7">
    <source>
        <dbReference type="ARBA" id="ARBA00034000"/>
    </source>
</evidence>
<evidence type="ECO:0000256" key="5">
    <source>
        <dbReference type="ARBA" id="ARBA00022801"/>
    </source>
</evidence>
<keyword evidence="1" id="KW-0121">Carboxypeptidase</keyword>
<sequence length="691" mass="74331">MFVGLFAVAWALTPIPDTTQKQATAQGSVIYFRDGKTVLARRGIDRKNVELAKVPKHVRDAVIAAENRSFYQDGGVSIKGTARAVWSTISGQQLQGGSTITQQLVRNYYSGLSQERSVIRKFKEILISMKVDQSKSKDWVLEQYLNTIYFGRGANGVQSAARAYFGKDVDKLSVAEGAYLAAVIQQPSRFADPKGSDREMVQARWQSVIDAMRQTRALTPEQAAAQTFPELRPPKKPFELKGQAQYMVEQVTAELNRRGYTDEDINGGGLKVVTTFDKKLMAAAERAVRETLPDATPSKVRTGLAAVDPSSGEVVAFYGGRPTQSTYYDSAFSAKVMAGSTFKPYTLAAALENGFDLSTRVNGNSPMRVASASKPIPNDSGRSYGQIDLVSATQNSVNTAFVDLGQKVGLDKVAKVAEAAGIPAGQLEQHQNAASFPLGVASVSAVQNASGFSTFANKGVHMEAHVVRSVTNAEGIKKDVKPASTRVVGEQAAADAAYAMQQVVQYGTGTAARLYDRPVAGKTGTTDESKSVWFNGFTPQLATAVDMFRDDNATVTIPGYGTQFGGQLPAQIWRAFMTEAMAGKPVEEFPEPSDYGYGYAPDYSQPDPNQDMPQREPAPTMPPDGWYTPEPDFTDAPRTAPPTSDGPPDLGRQSEQPQQSDVPPTQLNDPPTTQDDGGVGNIGRNPPTTGG</sequence>
<feature type="compositionally biased region" description="Polar residues" evidence="9">
    <location>
        <begin position="653"/>
        <end position="675"/>
    </location>
</feature>
<keyword evidence="13" id="KW-1185">Reference proteome</keyword>
<dbReference type="PANTHER" id="PTHR32282">
    <property type="entry name" value="BINDING PROTEIN TRANSPEPTIDASE, PUTATIVE-RELATED"/>
    <property type="match status" value="1"/>
</dbReference>
<comment type="catalytic activity">
    <reaction evidence="8">
        <text>[GlcNAc-(1-&gt;4)-Mur2Ac(oyl-L-Ala-gamma-D-Glu-L-Lys-D-Ala-D-Ala)](n)-di-trans,octa-cis-undecaprenyl diphosphate + beta-D-GlcNAc-(1-&gt;4)-Mur2Ac(oyl-L-Ala-gamma-D-Glu-L-Lys-D-Ala-D-Ala)-di-trans,octa-cis-undecaprenyl diphosphate = [GlcNAc-(1-&gt;4)-Mur2Ac(oyl-L-Ala-gamma-D-Glu-L-Lys-D-Ala-D-Ala)](n+1)-di-trans,octa-cis-undecaprenyl diphosphate + di-trans,octa-cis-undecaprenyl diphosphate + H(+)</text>
        <dbReference type="Rhea" id="RHEA:23708"/>
        <dbReference type="Rhea" id="RHEA-COMP:9602"/>
        <dbReference type="Rhea" id="RHEA-COMP:9603"/>
        <dbReference type="ChEBI" id="CHEBI:15378"/>
        <dbReference type="ChEBI" id="CHEBI:58405"/>
        <dbReference type="ChEBI" id="CHEBI:60033"/>
        <dbReference type="ChEBI" id="CHEBI:78435"/>
        <dbReference type="EC" id="2.4.99.28"/>
    </reaction>
</comment>
<dbReference type="Gene3D" id="1.10.3810.10">
    <property type="entry name" value="Biosynthetic peptidoglycan transglycosylase-like"/>
    <property type="match status" value="1"/>
</dbReference>
<evidence type="ECO:0000313" key="12">
    <source>
        <dbReference type="EMBL" id="MFC4008273.1"/>
    </source>
</evidence>
<gene>
    <name evidence="12" type="ORF">ACFOY2_13660</name>
</gene>
<dbReference type="GO" id="GO:0016757">
    <property type="term" value="F:glycosyltransferase activity"/>
    <property type="evidence" value="ECO:0007669"/>
    <property type="project" value="UniProtKB-KW"/>
</dbReference>
<evidence type="ECO:0000256" key="8">
    <source>
        <dbReference type="ARBA" id="ARBA00049902"/>
    </source>
</evidence>
<evidence type="ECO:0000256" key="9">
    <source>
        <dbReference type="SAM" id="MobiDB-lite"/>
    </source>
</evidence>
<evidence type="ECO:0000259" key="10">
    <source>
        <dbReference type="Pfam" id="PF00905"/>
    </source>
</evidence>
<dbReference type="Pfam" id="PF00912">
    <property type="entry name" value="Transgly"/>
    <property type="match status" value="1"/>
</dbReference>
<dbReference type="RefSeq" id="WP_379528349.1">
    <property type="nucleotide sequence ID" value="NZ_JBHSBI010000006.1"/>
</dbReference>
<evidence type="ECO:0000313" key="13">
    <source>
        <dbReference type="Proteomes" id="UP001595851"/>
    </source>
</evidence>
<reference evidence="13" key="1">
    <citation type="journal article" date="2019" name="Int. J. Syst. Evol. Microbiol.">
        <title>The Global Catalogue of Microorganisms (GCM) 10K type strain sequencing project: providing services to taxonomists for standard genome sequencing and annotation.</title>
        <authorList>
            <consortium name="The Broad Institute Genomics Platform"/>
            <consortium name="The Broad Institute Genome Sequencing Center for Infectious Disease"/>
            <person name="Wu L."/>
            <person name="Ma J."/>
        </authorList>
    </citation>
    <scope>NUCLEOTIDE SEQUENCE [LARGE SCALE GENOMIC DNA]</scope>
    <source>
        <strain evidence="13">TBRC 1276</strain>
    </source>
</reference>
<dbReference type="SUPFAM" id="SSF56601">
    <property type="entry name" value="beta-lactamase/transpeptidase-like"/>
    <property type="match status" value="1"/>
</dbReference>
<dbReference type="Proteomes" id="UP001595851">
    <property type="component" value="Unassembled WGS sequence"/>
</dbReference>
<dbReference type="InterPro" id="IPR012338">
    <property type="entry name" value="Beta-lactam/transpept-like"/>
</dbReference>
<dbReference type="EMBL" id="JBHSBI010000006">
    <property type="protein sequence ID" value="MFC4008273.1"/>
    <property type="molecule type" value="Genomic_DNA"/>
</dbReference>
<dbReference type="InterPro" id="IPR001460">
    <property type="entry name" value="PCN-bd_Tpept"/>
</dbReference>
<feature type="domain" description="Penicillin-binding protein transpeptidase" evidence="10">
    <location>
        <begin position="305"/>
        <end position="540"/>
    </location>
</feature>
<dbReference type="EC" id="2.4.-.-" evidence="12"/>
<comment type="caution">
    <text evidence="12">The sequence shown here is derived from an EMBL/GenBank/DDBJ whole genome shotgun (WGS) entry which is preliminary data.</text>
</comment>
<accession>A0ABV8G6K2</accession>
<feature type="region of interest" description="Disordered" evidence="9">
    <location>
        <begin position="587"/>
        <end position="691"/>
    </location>
</feature>
<keyword evidence="6" id="KW-0511">Multifunctional enzyme</keyword>
<keyword evidence="5" id="KW-0378">Hydrolase</keyword>
<dbReference type="InterPro" id="IPR036950">
    <property type="entry name" value="PBP_transglycosylase"/>
</dbReference>
<keyword evidence="3 12" id="KW-0328">Glycosyltransferase</keyword>
<dbReference type="Pfam" id="PF00905">
    <property type="entry name" value="Transpeptidase"/>
    <property type="match status" value="1"/>
</dbReference>
<comment type="catalytic activity">
    <reaction evidence="7">
        <text>Preferential cleavage: (Ac)2-L-Lys-D-Ala-|-D-Ala. Also transpeptidation of peptidyl-alanyl moieties that are N-acyl substituents of D-alanine.</text>
        <dbReference type="EC" id="3.4.16.4"/>
    </reaction>
</comment>
<dbReference type="InterPro" id="IPR023346">
    <property type="entry name" value="Lysozyme-like_dom_sf"/>
</dbReference>
<keyword evidence="2" id="KW-0645">Protease</keyword>
<dbReference type="InterPro" id="IPR050396">
    <property type="entry name" value="Glycosyltr_51/Transpeptidase"/>
</dbReference>
<evidence type="ECO:0000256" key="4">
    <source>
        <dbReference type="ARBA" id="ARBA00022679"/>
    </source>
</evidence>
<name>A0ABV8G6K2_9ACTN</name>
<dbReference type="Gene3D" id="3.40.710.10">
    <property type="entry name" value="DD-peptidase/beta-lactamase superfamily"/>
    <property type="match status" value="1"/>
</dbReference>
<proteinExistence type="predicted"/>
<evidence type="ECO:0000256" key="2">
    <source>
        <dbReference type="ARBA" id="ARBA00022670"/>
    </source>
</evidence>
<dbReference type="PANTHER" id="PTHR32282:SF34">
    <property type="entry name" value="PENICILLIN-BINDING PROTEIN 1A"/>
    <property type="match status" value="1"/>
</dbReference>
<evidence type="ECO:0000256" key="6">
    <source>
        <dbReference type="ARBA" id="ARBA00023268"/>
    </source>
</evidence>
<organism evidence="12 13">
    <name type="scientific">Nonomuraea purpurea</name>
    <dbReference type="NCBI Taxonomy" id="1849276"/>
    <lineage>
        <taxon>Bacteria</taxon>
        <taxon>Bacillati</taxon>
        <taxon>Actinomycetota</taxon>
        <taxon>Actinomycetes</taxon>
        <taxon>Streptosporangiales</taxon>
        <taxon>Streptosporangiaceae</taxon>
        <taxon>Nonomuraea</taxon>
    </lineage>
</organism>
<keyword evidence="4 12" id="KW-0808">Transferase</keyword>
<evidence type="ECO:0000256" key="1">
    <source>
        <dbReference type="ARBA" id="ARBA00022645"/>
    </source>
</evidence>
<dbReference type="SUPFAM" id="SSF53955">
    <property type="entry name" value="Lysozyme-like"/>
    <property type="match status" value="1"/>
</dbReference>
<evidence type="ECO:0000259" key="11">
    <source>
        <dbReference type="Pfam" id="PF00912"/>
    </source>
</evidence>